<gene>
    <name evidence="2" type="ORF">US91_C0004G0012</name>
</gene>
<comment type="caution">
    <text evidence="2">The sequence shown here is derived from an EMBL/GenBank/DDBJ whole genome shotgun (WGS) entry which is preliminary data.</text>
</comment>
<protein>
    <recommendedName>
        <fullName evidence="1">Carboxysome Shell Carbonic Anhydrase catalytic domain-containing protein</fullName>
    </recommendedName>
</protein>
<dbReference type="Pfam" id="PF20686">
    <property type="entry name" value="CsoSCA_cat"/>
    <property type="match status" value="1"/>
</dbReference>
<dbReference type="InterPro" id="IPR048539">
    <property type="entry name" value="CsoSCA_cat"/>
</dbReference>
<dbReference type="AlphaFoldDB" id="A0A0G0JV82"/>
<dbReference type="Proteomes" id="UP000034022">
    <property type="component" value="Unassembled WGS sequence"/>
</dbReference>
<feature type="domain" description="Carboxysome Shell Carbonic Anhydrase catalytic" evidence="1">
    <location>
        <begin position="62"/>
        <end position="186"/>
    </location>
</feature>
<sequence>MKDINRYIDAREADIYNMPINERIDWLLNLGKKHSETYCAPDAYLSRKRYSAKHPTMIIALKCMDGRIHIPYATKTPMGIVKPFRNIGGMFNLGWPYLGEVLSNTVNNAIESSQRVLILITYHYSKGDNHRGCAGFNYDCESAKKHVFEIKKQVEHIFGSNHQTVYPLICGFETDEDAIILHEDEKKVLNLAECEDSSNEFLFYKLKSMYPDMPDRILKDLMPLAKGNIEHIQEVRKSHRNLALDSVHREWIICVGRGFDFLHVPNIALIIGPYSPDLGGPISKAVGIIKSNMSKGMIPDDGFFLLASAPYSEIGADRARAELKSRFLSQYVTDVIKKDYPEMMSLLNKKTAVLNWHTRNLEMID</sequence>
<dbReference type="PATRIC" id="fig|1618638.3.peg.484"/>
<evidence type="ECO:0000259" key="1">
    <source>
        <dbReference type="Pfam" id="PF20686"/>
    </source>
</evidence>
<dbReference type="SUPFAM" id="SSF53056">
    <property type="entry name" value="beta-carbonic anhydrase, cab"/>
    <property type="match status" value="1"/>
</dbReference>
<evidence type="ECO:0000313" key="3">
    <source>
        <dbReference type="Proteomes" id="UP000034022"/>
    </source>
</evidence>
<name>A0A0G0JV82_9BACT</name>
<dbReference type="InterPro" id="IPR036874">
    <property type="entry name" value="Carbonic_anhydrase_sf"/>
</dbReference>
<evidence type="ECO:0000313" key="2">
    <source>
        <dbReference type="EMBL" id="KKQ70527.1"/>
    </source>
</evidence>
<dbReference type="EMBL" id="LBUU01000004">
    <property type="protein sequence ID" value="KKQ70527.1"/>
    <property type="molecule type" value="Genomic_DNA"/>
</dbReference>
<proteinExistence type="predicted"/>
<organism evidence="2 3">
    <name type="scientific">Candidatus Falkowbacteria bacterium GW2011_GWE1_38_31</name>
    <dbReference type="NCBI Taxonomy" id="1618638"/>
    <lineage>
        <taxon>Bacteria</taxon>
        <taxon>Candidatus Falkowiibacteriota</taxon>
    </lineage>
</organism>
<reference evidence="2 3" key="1">
    <citation type="journal article" date="2015" name="Nature">
        <title>rRNA introns, odd ribosomes, and small enigmatic genomes across a large radiation of phyla.</title>
        <authorList>
            <person name="Brown C.T."/>
            <person name="Hug L.A."/>
            <person name="Thomas B.C."/>
            <person name="Sharon I."/>
            <person name="Castelle C.J."/>
            <person name="Singh A."/>
            <person name="Wilkins M.J."/>
            <person name="Williams K.H."/>
            <person name="Banfield J.F."/>
        </authorList>
    </citation>
    <scope>NUCLEOTIDE SEQUENCE [LARGE SCALE GENOMIC DNA]</scope>
</reference>
<dbReference type="GO" id="GO:0004089">
    <property type="term" value="F:carbonate dehydratase activity"/>
    <property type="evidence" value="ECO:0007669"/>
    <property type="project" value="InterPro"/>
</dbReference>
<accession>A0A0G0JV82</accession>
<dbReference type="GO" id="GO:0008270">
    <property type="term" value="F:zinc ion binding"/>
    <property type="evidence" value="ECO:0007669"/>
    <property type="project" value="InterPro"/>
</dbReference>